<dbReference type="PROSITE" id="PS50865">
    <property type="entry name" value="ZF_MYND_2"/>
    <property type="match status" value="1"/>
</dbReference>
<evidence type="ECO:0000313" key="20">
    <source>
        <dbReference type="EMBL" id="KIY62861.1"/>
    </source>
</evidence>
<organism evidence="20 21">
    <name type="scientific">Cylindrobasidium torrendii FP15055 ss-10</name>
    <dbReference type="NCBI Taxonomy" id="1314674"/>
    <lineage>
        <taxon>Eukaryota</taxon>
        <taxon>Fungi</taxon>
        <taxon>Dikarya</taxon>
        <taxon>Basidiomycota</taxon>
        <taxon>Agaricomycotina</taxon>
        <taxon>Agaricomycetes</taxon>
        <taxon>Agaricomycetidae</taxon>
        <taxon>Agaricales</taxon>
        <taxon>Marasmiineae</taxon>
        <taxon>Physalacriaceae</taxon>
        <taxon>Cylindrobasidium</taxon>
    </lineage>
</organism>
<dbReference type="EC" id="2.7.1.182" evidence="16"/>
<keyword evidence="8" id="KW-0479">Metal-binding</keyword>
<keyword evidence="7" id="KW-0812">Transmembrane</keyword>
<feature type="domain" description="MYND-type" evidence="19">
    <location>
        <begin position="429"/>
        <end position="468"/>
    </location>
</feature>
<keyword evidence="5" id="KW-0934">Plastid</keyword>
<reference evidence="20 21" key="1">
    <citation type="journal article" date="2015" name="Fungal Genet. Biol.">
        <title>Evolution of novel wood decay mechanisms in Agaricales revealed by the genome sequences of Fistulina hepatica and Cylindrobasidium torrendii.</title>
        <authorList>
            <person name="Floudas D."/>
            <person name="Held B.W."/>
            <person name="Riley R."/>
            <person name="Nagy L.G."/>
            <person name="Koehler G."/>
            <person name="Ransdell A.S."/>
            <person name="Younus H."/>
            <person name="Chow J."/>
            <person name="Chiniquy J."/>
            <person name="Lipzen A."/>
            <person name="Tritt A."/>
            <person name="Sun H."/>
            <person name="Haridas S."/>
            <person name="LaButti K."/>
            <person name="Ohm R.A."/>
            <person name="Kues U."/>
            <person name="Blanchette R.A."/>
            <person name="Grigoriev I.V."/>
            <person name="Minto R.E."/>
            <person name="Hibbett D.S."/>
        </authorList>
    </citation>
    <scope>NUCLEOTIDE SEQUENCE [LARGE SCALE GENOMIC DNA]</scope>
    <source>
        <strain evidence="20 21">FP15055 ss-10</strain>
    </source>
</reference>
<evidence type="ECO:0000256" key="7">
    <source>
        <dbReference type="ARBA" id="ARBA00022692"/>
    </source>
</evidence>
<comment type="similarity">
    <text evidence="3">Belongs to the polyprenol kinase family.</text>
</comment>
<evidence type="ECO:0000256" key="6">
    <source>
        <dbReference type="ARBA" id="ARBA00022679"/>
    </source>
</evidence>
<evidence type="ECO:0000256" key="11">
    <source>
        <dbReference type="ARBA" id="ARBA00022833"/>
    </source>
</evidence>
<evidence type="ECO:0000256" key="8">
    <source>
        <dbReference type="ARBA" id="ARBA00022723"/>
    </source>
</evidence>
<keyword evidence="10" id="KW-0418">Kinase</keyword>
<evidence type="ECO:0000256" key="10">
    <source>
        <dbReference type="ARBA" id="ARBA00022777"/>
    </source>
</evidence>
<evidence type="ECO:0000256" key="5">
    <source>
        <dbReference type="ARBA" id="ARBA00022640"/>
    </source>
</evidence>
<dbReference type="InterPro" id="IPR002893">
    <property type="entry name" value="Znf_MYND"/>
</dbReference>
<protein>
    <recommendedName>
        <fullName evidence="16">phytol kinase</fullName>
        <ecNumber evidence="16">2.7.1.182</ecNumber>
    </recommendedName>
</protein>
<keyword evidence="4" id="KW-0150">Chloroplast</keyword>
<dbReference type="PANTHER" id="PTHR32523:SF8">
    <property type="entry name" value="DOLICHOL KINASE"/>
    <property type="match status" value="1"/>
</dbReference>
<dbReference type="AlphaFoldDB" id="A0A0D7B020"/>
<dbReference type="SUPFAM" id="SSF144232">
    <property type="entry name" value="HIT/MYND zinc finger-like"/>
    <property type="match status" value="1"/>
</dbReference>
<dbReference type="EMBL" id="KN880741">
    <property type="protein sequence ID" value="KIY62861.1"/>
    <property type="molecule type" value="Genomic_DNA"/>
</dbReference>
<dbReference type="Proteomes" id="UP000054007">
    <property type="component" value="Unassembled WGS sequence"/>
</dbReference>
<keyword evidence="21" id="KW-1185">Reference proteome</keyword>
<evidence type="ECO:0000256" key="15">
    <source>
        <dbReference type="ARBA" id="ARBA00024015"/>
    </source>
</evidence>
<dbReference type="Pfam" id="PF01753">
    <property type="entry name" value="zf-MYND"/>
    <property type="match status" value="1"/>
</dbReference>
<dbReference type="STRING" id="1314674.A0A0D7B020"/>
<keyword evidence="6" id="KW-0808">Transferase</keyword>
<dbReference type="InterPro" id="IPR039606">
    <property type="entry name" value="Phytol/farnesol_kinase"/>
</dbReference>
<accession>A0A0D7B020</accession>
<keyword evidence="13" id="KW-1133">Transmembrane helix</keyword>
<evidence type="ECO:0000256" key="2">
    <source>
        <dbReference type="ARBA" id="ARBA00004229"/>
    </source>
</evidence>
<evidence type="ECO:0000256" key="1">
    <source>
        <dbReference type="ARBA" id="ARBA00004141"/>
    </source>
</evidence>
<comment type="pathway">
    <text evidence="15">Cofactor biosynthesis; tocopherol biosynthesis.</text>
</comment>
<keyword evidence="9 18" id="KW-0863">Zinc-finger</keyword>
<dbReference type="Gene3D" id="6.10.140.2220">
    <property type="match status" value="1"/>
</dbReference>
<dbReference type="GO" id="GO:0008270">
    <property type="term" value="F:zinc ion binding"/>
    <property type="evidence" value="ECO:0007669"/>
    <property type="project" value="UniProtKB-KW"/>
</dbReference>
<keyword evidence="14" id="KW-0472">Membrane</keyword>
<evidence type="ECO:0000256" key="18">
    <source>
        <dbReference type="PROSITE-ProRule" id="PRU00134"/>
    </source>
</evidence>
<evidence type="ECO:0000256" key="12">
    <source>
        <dbReference type="ARBA" id="ARBA00022946"/>
    </source>
</evidence>
<dbReference type="GO" id="GO:0010276">
    <property type="term" value="F:phytol kinase activity"/>
    <property type="evidence" value="ECO:0007669"/>
    <property type="project" value="UniProtKB-EC"/>
</dbReference>
<keyword evidence="11" id="KW-0862">Zinc</keyword>
<keyword evidence="12" id="KW-0809">Transit peptide</keyword>
<proteinExistence type="inferred from homology"/>
<evidence type="ECO:0000259" key="19">
    <source>
        <dbReference type="PROSITE" id="PS50865"/>
    </source>
</evidence>
<name>A0A0D7B020_9AGAR</name>
<dbReference type="GO" id="GO:0016020">
    <property type="term" value="C:membrane"/>
    <property type="evidence" value="ECO:0007669"/>
    <property type="project" value="UniProtKB-SubCell"/>
</dbReference>
<evidence type="ECO:0000313" key="21">
    <source>
        <dbReference type="Proteomes" id="UP000054007"/>
    </source>
</evidence>
<dbReference type="OrthoDB" id="2897966at2759"/>
<evidence type="ECO:0000256" key="3">
    <source>
        <dbReference type="ARBA" id="ARBA00010794"/>
    </source>
</evidence>
<evidence type="ECO:0000256" key="14">
    <source>
        <dbReference type="ARBA" id="ARBA00023136"/>
    </source>
</evidence>
<comment type="catalytic activity">
    <reaction evidence="17">
        <text>phytol + CTP = phytyl phosphate + CDP + H(+)</text>
        <dbReference type="Rhea" id="RHEA:38055"/>
        <dbReference type="ChEBI" id="CHEBI:15378"/>
        <dbReference type="ChEBI" id="CHEBI:17327"/>
        <dbReference type="ChEBI" id="CHEBI:37563"/>
        <dbReference type="ChEBI" id="CHEBI:58069"/>
        <dbReference type="ChEBI" id="CHEBI:75483"/>
        <dbReference type="EC" id="2.7.1.182"/>
    </reaction>
</comment>
<comment type="subcellular location">
    <subcellularLocation>
        <location evidence="1">Membrane</location>
        <topology evidence="1">Multi-pass membrane protein</topology>
    </subcellularLocation>
    <subcellularLocation>
        <location evidence="2">Plastid</location>
        <location evidence="2">Chloroplast</location>
    </subcellularLocation>
</comment>
<evidence type="ECO:0000256" key="9">
    <source>
        <dbReference type="ARBA" id="ARBA00022771"/>
    </source>
</evidence>
<gene>
    <name evidence="20" type="ORF">CYLTODRAFT_446959</name>
</gene>
<evidence type="ECO:0000256" key="16">
    <source>
        <dbReference type="ARBA" id="ARBA00039024"/>
    </source>
</evidence>
<dbReference type="PANTHER" id="PTHR32523">
    <property type="entry name" value="PHYTOL KINASE 1, CHLOROPLASTIC"/>
    <property type="match status" value="1"/>
</dbReference>
<evidence type="ECO:0000256" key="17">
    <source>
        <dbReference type="ARBA" id="ARBA00048889"/>
    </source>
</evidence>
<evidence type="ECO:0000256" key="13">
    <source>
        <dbReference type="ARBA" id="ARBA00022989"/>
    </source>
</evidence>
<sequence>MAHAINFINLDAVIRAPKDAQPALRHLEDLCLRRSPRALVKYHIVPAIRHHLRKENMIPLDASNWSASPEIQNALSCFSMVTAIFERYRDEGVTLAANVRRDVTDPIWSLVKAWSSYFIKRTNILTSPDDRRDIDLIFTVERLLSAFVYWIGVGTPYMSSRPEDAEFTCQLILPLWIRCAAFKDVFAPRFVGVIYSAIHTDPSPGRVGPMTDAVVSHPTGQFASALVASFIDLMSDSHIYNELTTFTLCLIQVCLRHEPLFVEISRLGLMSWMVRFAFRMISKRPALGDDALNEEKHIATFAVTFGTIHKLLTLGYEAIVSALDAHFLEASLLAELCVLRYDHRATERFRNRLSQMIDGVVHFLNFRSVLRRARQEIRRIEAHGLEDAIREGSPLLMKWMRFRGIVAAHEDAFSAYKLVVLTICANPQCRSAKEAGAALKRCSGCLHRAYCSVECQRADWMNGHRVYCHQIRLERTERRLPHIDAAIDLTDIDYLLFMVTQDAANARRQLRNEPRQKDRVIAMDYRNASAEEGSIEISFILLHECRTLWPAATEAEWRSWLERAKRVKEDDGMDDEDIDHEGIDEVGDTLVLLVAPFSPFLPTTHLTSLRRIQRWRYGALDRS</sequence>
<evidence type="ECO:0000256" key="4">
    <source>
        <dbReference type="ARBA" id="ARBA00022528"/>
    </source>
</evidence>